<name>A0A087UGV5_STEMI</name>
<evidence type="ECO:0000313" key="2">
    <source>
        <dbReference type="EMBL" id="KFM76594.1"/>
    </source>
</evidence>
<dbReference type="Pfam" id="PF00350">
    <property type="entry name" value="Dynamin_N"/>
    <property type="match status" value="1"/>
</dbReference>
<dbReference type="Proteomes" id="UP000054359">
    <property type="component" value="Unassembled WGS sequence"/>
</dbReference>
<dbReference type="GO" id="GO:0005525">
    <property type="term" value="F:GTP binding"/>
    <property type="evidence" value="ECO:0007669"/>
    <property type="project" value="InterPro"/>
</dbReference>
<dbReference type="STRING" id="407821.A0A087UGV5"/>
<dbReference type="SUPFAM" id="SSF52540">
    <property type="entry name" value="P-loop containing nucleoside triphosphate hydrolases"/>
    <property type="match status" value="1"/>
</dbReference>
<dbReference type="PANTHER" id="PTHR43681">
    <property type="entry name" value="TRANSMEMBRANE GTPASE FZO"/>
    <property type="match status" value="1"/>
</dbReference>
<dbReference type="Gene3D" id="3.40.50.300">
    <property type="entry name" value="P-loop containing nucleotide triphosphate hydrolases"/>
    <property type="match status" value="1"/>
</dbReference>
<evidence type="ECO:0000313" key="3">
    <source>
        <dbReference type="Proteomes" id="UP000054359"/>
    </source>
</evidence>
<feature type="domain" description="Dynamin-type G" evidence="1">
    <location>
        <begin position="1"/>
        <end position="131"/>
    </location>
</feature>
<dbReference type="PANTHER" id="PTHR43681:SF1">
    <property type="entry name" value="SARCALUMENIN"/>
    <property type="match status" value="1"/>
</dbReference>
<feature type="non-terminal residue" evidence="2">
    <location>
        <position position="131"/>
    </location>
</feature>
<organism evidence="2 3">
    <name type="scientific">Stegodyphus mimosarum</name>
    <name type="common">African social velvet spider</name>
    <dbReference type="NCBI Taxonomy" id="407821"/>
    <lineage>
        <taxon>Eukaryota</taxon>
        <taxon>Metazoa</taxon>
        <taxon>Ecdysozoa</taxon>
        <taxon>Arthropoda</taxon>
        <taxon>Chelicerata</taxon>
        <taxon>Arachnida</taxon>
        <taxon>Araneae</taxon>
        <taxon>Araneomorphae</taxon>
        <taxon>Entelegynae</taxon>
        <taxon>Eresoidea</taxon>
        <taxon>Eresidae</taxon>
        <taxon>Stegodyphus</taxon>
    </lineage>
</organism>
<gene>
    <name evidence="2" type="ORF">X975_22259</name>
</gene>
<dbReference type="EMBL" id="KK119736">
    <property type="protein sequence ID" value="KFM76594.1"/>
    <property type="molecule type" value="Genomic_DNA"/>
</dbReference>
<dbReference type="InterPro" id="IPR030381">
    <property type="entry name" value="G_DYNAMIN_dom"/>
</dbReference>
<dbReference type="AlphaFoldDB" id="A0A087UGV5"/>
<proteinExistence type="predicted"/>
<accession>A0A087UGV5</accession>
<dbReference type="InterPro" id="IPR045063">
    <property type="entry name" value="Dynamin_N"/>
</dbReference>
<keyword evidence="3" id="KW-1185">Reference proteome</keyword>
<dbReference type="InterPro" id="IPR051943">
    <property type="entry name" value="TRAFAC_Dynamin-like_GTPase"/>
</dbReference>
<evidence type="ECO:0000259" key="1">
    <source>
        <dbReference type="PROSITE" id="PS51718"/>
    </source>
</evidence>
<sequence>MEKSYSSLEKYGQNFLERLKSYRIPNDILKLVNFVDTPGVIENRKQQERGYPFGNICRWFIDRSDLIILVFDPAKLDVGTELEQLFKQMKGSEAKVRIVLNKADSVTSQELLRVYGSLYWSLSPLINVTEP</sequence>
<dbReference type="PROSITE" id="PS51718">
    <property type="entry name" value="G_DYNAMIN_2"/>
    <property type="match status" value="1"/>
</dbReference>
<protein>
    <submittedName>
        <fullName evidence="2">Sarcalumenin</fullName>
    </submittedName>
</protein>
<dbReference type="InterPro" id="IPR027417">
    <property type="entry name" value="P-loop_NTPase"/>
</dbReference>
<reference evidence="2 3" key="1">
    <citation type="submission" date="2013-11" db="EMBL/GenBank/DDBJ databases">
        <title>Genome sequencing of Stegodyphus mimosarum.</title>
        <authorList>
            <person name="Bechsgaard J."/>
        </authorList>
    </citation>
    <scope>NUCLEOTIDE SEQUENCE [LARGE SCALE GENOMIC DNA]</scope>
</reference>
<dbReference type="OMA" id="NICRWFI"/>
<dbReference type="OrthoDB" id="422720at2759"/>